<dbReference type="GO" id="GO:0006508">
    <property type="term" value="P:proteolysis"/>
    <property type="evidence" value="ECO:0007669"/>
    <property type="project" value="UniProtKB-KW"/>
</dbReference>
<dbReference type="PROSITE" id="PS00973">
    <property type="entry name" value="USP_2"/>
    <property type="match status" value="1"/>
</dbReference>
<dbReference type="GO" id="GO:0005634">
    <property type="term" value="C:nucleus"/>
    <property type="evidence" value="ECO:0007669"/>
    <property type="project" value="TreeGrafter"/>
</dbReference>
<evidence type="ECO:0000256" key="1">
    <source>
        <dbReference type="ARBA" id="ARBA00000707"/>
    </source>
</evidence>
<evidence type="ECO:0000256" key="7">
    <source>
        <dbReference type="ARBA" id="ARBA00022807"/>
    </source>
</evidence>
<evidence type="ECO:0000256" key="4">
    <source>
        <dbReference type="ARBA" id="ARBA00022670"/>
    </source>
</evidence>
<evidence type="ECO:0000259" key="9">
    <source>
        <dbReference type="PROSITE" id="PS50235"/>
    </source>
</evidence>
<comment type="similarity">
    <text evidence="2">Belongs to the peptidase C19 family.</text>
</comment>
<name>A0A1L7WMH1_9HELO</name>
<dbReference type="OrthoDB" id="289038at2759"/>
<proteinExistence type="inferred from homology"/>
<evidence type="ECO:0000256" key="6">
    <source>
        <dbReference type="ARBA" id="ARBA00022801"/>
    </source>
</evidence>
<accession>A0A1L7WMH1</accession>
<dbReference type="GO" id="GO:0005829">
    <property type="term" value="C:cytosol"/>
    <property type="evidence" value="ECO:0007669"/>
    <property type="project" value="TreeGrafter"/>
</dbReference>
<dbReference type="GO" id="GO:0004843">
    <property type="term" value="F:cysteine-type deubiquitinase activity"/>
    <property type="evidence" value="ECO:0007669"/>
    <property type="project" value="UniProtKB-EC"/>
</dbReference>
<keyword evidence="7" id="KW-0788">Thiol protease</keyword>
<dbReference type="AlphaFoldDB" id="A0A1L7WMH1"/>
<reference evidence="10 11" key="1">
    <citation type="submission" date="2016-03" db="EMBL/GenBank/DDBJ databases">
        <authorList>
            <person name="Ploux O."/>
        </authorList>
    </citation>
    <scope>NUCLEOTIDE SEQUENCE [LARGE SCALE GENOMIC DNA]</scope>
    <source>
        <strain evidence="10 11">UAMH 11012</strain>
    </source>
</reference>
<evidence type="ECO:0000256" key="5">
    <source>
        <dbReference type="ARBA" id="ARBA00022786"/>
    </source>
</evidence>
<dbReference type="GO" id="GO:0016579">
    <property type="term" value="P:protein deubiquitination"/>
    <property type="evidence" value="ECO:0007669"/>
    <property type="project" value="InterPro"/>
</dbReference>
<feature type="region of interest" description="Disordered" evidence="8">
    <location>
        <begin position="95"/>
        <end position="144"/>
    </location>
</feature>
<evidence type="ECO:0000313" key="10">
    <source>
        <dbReference type="EMBL" id="CZR53981.1"/>
    </source>
</evidence>
<keyword evidence="5" id="KW-0833">Ubl conjugation pathway</keyword>
<dbReference type="Pfam" id="PF00443">
    <property type="entry name" value="UCH"/>
    <property type="match status" value="1"/>
</dbReference>
<feature type="domain" description="USP" evidence="9">
    <location>
        <begin position="184"/>
        <end position="493"/>
    </location>
</feature>
<dbReference type="EC" id="3.4.19.12" evidence="3"/>
<keyword evidence="11" id="KW-1185">Reference proteome</keyword>
<dbReference type="InterPro" id="IPR018200">
    <property type="entry name" value="USP_CS"/>
</dbReference>
<keyword evidence="4" id="KW-0645">Protease</keyword>
<dbReference type="STRING" id="576137.A0A1L7WMH1"/>
<dbReference type="SUPFAM" id="SSF54001">
    <property type="entry name" value="Cysteine proteinases"/>
    <property type="match status" value="1"/>
</dbReference>
<evidence type="ECO:0000313" key="11">
    <source>
        <dbReference type="Proteomes" id="UP000184330"/>
    </source>
</evidence>
<gene>
    <name evidence="10" type="ORF">PAC_03864</name>
</gene>
<dbReference type="Proteomes" id="UP000184330">
    <property type="component" value="Unassembled WGS sequence"/>
</dbReference>
<evidence type="ECO:0000256" key="3">
    <source>
        <dbReference type="ARBA" id="ARBA00012759"/>
    </source>
</evidence>
<dbReference type="PROSITE" id="PS50235">
    <property type="entry name" value="USP_3"/>
    <property type="match status" value="1"/>
</dbReference>
<sequence length="495" mass="55184">MVLLSRTTTILAQNTLSTPKLFTMKTMIERSSASGGKMGVQYKSPSSGRSFKKFSFPSSSKRIVFKQHNQQHQPQSSFQKTPLPLRLKLQPRAMSPTLRSTTKRVREDANPIAEEPPTKVQKVSEAQGLKGDNVPGTPLSGKDKKVYGKRTKAEFTTVFDLRRRRRIANAVRPTRKGMPASAQQGMRNLTGVLCYRNALLQSLLHQPQLRAWLMTQHQPQHCIQDEEKGAPACVACKLRTLVQAYWSGNKLSVHQALVDINQTFKENKWQNGMGGQQDPEDQLTWMVNKFSEQLPASHYIIFEAMTRFVLDSSTTCKSCGYVSSTVGDIEGTLAIDIKPRIPGGGDLGAYVQQYLTYKVCGYKCDHCKDATTDKQRSRKLAHSPDIVTIQLKRFNWAGQKDSHPVPINTLLNLNANRTSNNKSNSGYELSAVVLHQGSLNGGHYISMAKGADGQWLEFDDNHVSRVSGGEMAALTDKGKAGGFTPYLCFYQRVRK</sequence>
<dbReference type="InterPro" id="IPR050164">
    <property type="entry name" value="Peptidase_C19"/>
</dbReference>
<comment type="catalytic activity">
    <reaction evidence="1">
        <text>Thiol-dependent hydrolysis of ester, thioester, amide, peptide and isopeptide bonds formed by the C-terminal Gly of ubiquitin (a 76-residue protein attached to proteins as an intracellular targeting signal).</text>
        <dbReference type="EC" id="3.4.19.12"/>
    </reaction>
</comment>
<keyword evidence="6" id="KW-0378">Hydrolase</keyword>
<dbReference type="PANTHER" id="PTHR24006">
    <property type="entry name" value="UBIQUITIN CARBOXYL-TERMINAL HYDROLASE"/>
    <property type="match status" value="1"/>
</dbReference>
<dbReference type="InterPro" id="IPR038765">
    <property type="entry name" value="Papain-like_cys_pep_sf"/>
</dbReference>
<dbReference type="InterPro" id="IPR001394">
    <property type="entry name" value="Peptidase_C19_UCH"/>
</dbReference>
<protein>
    <recommendedName>
        <fullName evidence="3">ubiquitinyl hydrolase 1</fullName>
        <ecNumber evidence="3">3.4.19.12</ecNumber>
    </recommendedName>
</protein>
<organism evidence="10 11">
    <name type="scientific">Phialocephala subalpina</name>
    <dbReference type="NCBI Taxonomy" id="576137"/>
    <lineage>
        <taxon>Eukaryota</taxon>
        <taxon>Fungi</taxon>
        <taxon>Dikarya</taxon>
        <taxon>Ascomycota</taxon>
        <taxon>Pezizomycotina</taxon>
        <taxon>Leotiomycetes</taxon>
        <taxon>Helotiales</taxon>
        <taxon>Mollisiaceae</taxon>
        <taxon>Phialocephala</taxon>
        <taxon>Phialocephala fortinii species complex</taxon>
    </lineage>
</organism>
<dbReference type="EMBL" id="FJOG01000004">
    <property type="protein sequence ID" value="CZR53981.1"/>
    <property type="molecule type" value="Genomic_DNA"/>
</dbReference>
<evidence type="ECO:0000256" key="8">
    <source>
        <dbReference type="SAM" id="MobiDB-lite"/>
    </source>
</evidence>
<dbReference type="InterPro" id="IPR028889">
    <property type="entry name" value="USP"/>
</dbReference>
<dbReference type="PANTHER" id="PTHR24006:SF758">
    <property type="entry name" value="UBIQUITIN CARBOXYL-TERMINAL HYDROLASE 36"/>
    <property type="match status" value="1"/>
</dbReference>
<dbReference type="CDD" id="cd02257">
    <property type="entry name" value="Peptidase_C19"/>
    <property type="match status" value="1"/>
</dbReference>
<dbReference type="Gene3D" id="3.90.70.10">
    <property type="entry name" value="Cysteine proteinases"/>
    <property type="match status" value="1"/>
</dbReference>
<evidence type="ECO:0000256" key="2">
    <source>
        <dbReference type="ARBA" id="ARBA00009085"/>
    </source>
</evidence>